<dbReference type="InterPro" id="IPR004127">
    <property type="entry name" value="Prefoldin_subunit_alpha"/>
</dbReference>
<evidence type="ECO:0000313" key="2">
    <source>
        <dbReference type="EMBL" id="KAK7831364.1"/>
    </source>
</evidence>
<sequence>MSSMYVPGKLWDIKHVFIDVRIGYYVKTAEDAMDFFKRKIDFFTKQMEKNHPALQEKHAIKQGDMEMVSQKYQQLIALEVMQAIAKA</sequence>
<gene>
    <name evidence="2" type="ORF">U0070_024652</name>
</gene>
<protein>
    <submittedName>
        <fullName evidence="2">Uncharacterized protein</fullName>
    </submittedName>
</protein>
<dbReference type="GO" id="GO:0006457">
    <property type="term" value="P:protein folding"/>
    <property type="evidence" value="ECO:0007669"/>
    <property type="project" value="InterPro"/>
</dbReference>
<dbReference type="GO" id="GO:0016272">
    <property type="term" value="C:prefoldin complex"/>
    <property type="evidence" value="ECO:0007669"/>
    <property type="project" value="InterPro"/>
</dbReference>
<organism evidence="2 3">
    <name type="scientific">Myodes glareolus</name>
    <name type="common">Bank vole</name>
    <name type="synonym">Clethrionomys glareolus</name>
    <dbReference type="NCBI Taxonomy" id="447135"/>
    <lineage>
        <taxon>Eukaryota</taxon>
        <taxon>Metazoa</taxon>
        <taxon>Chordata</taxon>
        <taxon>Craniata</taxon>
        <taxon>Vertebrata</taxon>
        <taxon>Euteleostomi</taxon>
        <taxon>Mammalia</taxon>
        <taxon>Eutheria</taxon>
        <taxon>Euarchontoglires</taxon>
        <taxon>Glires</taxon>
        <taxon>Rodentia</taxon>
        <taxon>Myomorpha</taxon>
        <taxon>Muroidea</taxon>
        <taxon>Cricetidae</taxon>
        <taxon>Arvicolinae</taxon>
        <taxon>Myodes</taxon>
    </lineage>
</organism>
<comment type="similarity">
    <text evidence="1">Belongs to the prefoldin subunit alpha family.</text>
</comment>
<dbReference type="AlphaFoldDB" id="A0AAW0JWH1"/>
<dbReference type="GO" id="GO:1990113">
    <property type="term" value="P:RNA polymerase I assembly"/>
    <property type="evidence" value="ECO:0007669"/>
    <property type="project" value="TreeGrafter"/>
</dbReference>
<dbReference type="GO" id="GO:1990114">
    <property type="term" value="P:RNA polymerase II core complex assembly"/>
    <property type="evidence" value="ECO:0007669"/>
    <property type="project" value="TreeGrafter"/>
</dbReference>
<dbReference type="Pfam" id="PF02996">
    <property type="entry name" value="Prefoldin"/>
    <property type="match status" value="1"/>
</dbReference>
<proteinExistence type="inferred from homology"/>
<dbReference type="EMBL" id="JBBHLL010000014">
    <property type="protein sequence ID" value="KAK7831364.1"/>
    <property type="molecule type" value="Genomic_DNA"/>
</dbReference>
<dbReference type="Proteomes" id="UP001488838">
    <property type="component" value="Unassembled WGS sequence"/>
</dbReference>
<dbReference type="Gene3D" id="1.10.287.370">
    <property type="match status" value="1"/>
</dbReference>
<accession>A0AAW0JWH1</accession>
<dbReference type="SUPFAM" id="SSF46579">
    <property type="entry name" value="Prefoldin"/>
    <property type="match status" value="1"/>
</dbReference>
<keyword evidence="3" id="KW-1185">Reference proteome</keyword>
<dbReference type="PANTHER" id="PTHR12674:SF2">
    <property type="entry name" value="PREFOLDIN SUBUNIT 5"/>
    <property type="match status" value="1"/>
</dbReference>
<dbReference type="GO" id="GO:1990115">
    <property type="term" value="P:RNA polymerase III assembly"/>
    <property type="evidence" value="ECO:0007669"/>
    <property type="project" value="TreeGrafter"/>
</dbReference>
<dbReference type="PANTHER" id="PTHR12674">
    <property type="entry name" value="PREFOLDIN SUBUNIT 5"/>
    <property type="match status" value="1"/>
</dbReference>
<evidence type="ECO:0000256" key="1">
    <source>
        <dbReference type="ARBA" id="ARBA00010048"/>
    </source>
</evidence>
<dbReference type="InterPro" id="IPR009053">
    <property type="entry name" value="Prefoldin"/>
</dbReference>
<reference evidence="2 3" key="1">
    <citation type="journal article" date="2023" name="bioRxiv">
        <title>Conserved and derived expression patterns and positive selection on dental genes reveal complex evolutionary context of ever-growing rodent molars.</title>
        <authorList>
            <person name="Calamari Z.T."/>
            <person name="Song A."/>
            <person name="Cohen E."/>
            <person name="Akter M."/>
            <person name="Roy R.D."/>
            <person name="Hallikas O."/>
            <person name="Christensen M.M."/>
            <person name="Li P."/>
            <person name="Marangoni P."/>
            <person name="Jernvall J."/>
            <person name="Klein O.D."/>
        </authorList>
    </citation>
    <scope>NUCLEOTIDE SEQUENCE [LARGE SCALE GENOMIC DNA]</scope>
    <source>
        <strain evidence="2">V071</strain>
    </source>
</reference>
<comment type="caution">
    <text evidence="2">The sequence shown here is derived from an EMBL/GenBank/DDBJ whole genome shotgun (WGS) entry which is preliminary data.</text>
</comment>
<dbReference type="InterPro" id="IPR011599">
    <property type="entry name" value="PFD_alpha_archaea"/>
</dbReference>
<dbReference type="GO" id="GO:0005737">
    <property type="term" value="C:cytoplasm"/>
    <property type="evidence" value="ECO:0007669"/>
    <property type="project" value="TreeGrafter"/>
</dbReference>
<evidence type="ECO:0000313" key="3">
    <source>
        <dbReference type="Proteomes" id="UP001488838"/>
    </source>
</evidence>
<name>A0AAW0JWH1_MYOGA</name>
<dbReference type="GO" id="GO:0051082">
    <property type="term" value="F:unfolded protein binding"/>
    <property type="evidence" value="ECO:0007669"/>
    <property type="project" value="InterPro"/>
</dbReference>